<dbReference type="SUPFAM" id="SSF54862">
    <property type="entry name" value="4Fe-4S ferredoxins"/>
    <property type="match status" value="1"/>
</dbReference>
<proteinExistence type="predicted"/>
<dbReference type="InterPro" id="IPR057431">
    <property type="entry name" value="LdpA_Fe-S-bd"/>
</dbReference>
<dbReference type="SUPFAM" id="SSF56784">
    <property type="entry name" value="HAD-like"/>
    <property type="match status" value="1"/>
</dbReference>
<dbReference type="GO" id="GO:0000287">
    <property type="term" value="F:magnesium ion binding"/>
    <property type="evidence" value="ECO:0007669"/>
    <property type="project" value="TreeGrafter"/>
</dbReference>
<gene>
    <name evidence="2" type="ORF">Gasu_44230</name>
</gene>
<dbReference type="PANTHER" id="PTHR10000">
    <property type="entry name" value="PHOSPHOSERINE PHOSPHATASE"/>
    <property type="match status" value="1"/>
</dbReference>
<dbReference type="SFLD" id="SFLDG01140">
    <property type="entry name" value="C2.B:_Phosphomannomutase_and_P"/>
    <property type="match status" value="1"/>
</dbReference>
<dbReference type="Proteomes" id="UP000030680">
    <property type="component" value="Unassembled WGS sequence"/>
</dbReference>
<protein>
    <submittedName>
        <fullName evidence="2">4Fe-4S ferredoxin, iron-sulfur binding protein</fullName>
    </submittedName>
</protein>
<dbReference type="PROSITE" id="PS00198">
    <property type="entry name" value="4FE4S_FER_1"/>
    <property type="match status" value="1"/>
</dbReference>
<organism evidence="2 3">
    <name type="scientific">Galdieria sulphuraria</name>
    <name type="common">Red alga</name>
    <dbReference type="NCBI Taxonomy" id="130081"/>
    <lineage>
        <taxon>Eukaryota</taxon>
        <taxon>Rhodophyta</taxon>
        <taxon>Bangiophyceae</taxon>
        <taxon>Galdieriales</taxon>
        <taxon>Galdieriaceae</taxon>
        <taxon>Galdieria</taxon>
    </lineage>
</organism>
<dbReference type="STRING" id="130081.M2VXS0"/>
<dbReference type="Pfam" id="PF25160">
    <property type="entry name" value="LdpA_Fe-S-bd"/>
    <property type="match status" value="1"/>
</dbReference>
<dbReference type="PROSITE" id="PS51379">
    <property type="entry name" value="4FE4S_FER_2"/>
    <property type="match status" value="2"/>
</dbReference>
<feature type="domain" description="4Fe-4S ferredoxin-type" evidence="1">
    <location>
        <begin position="158"/>
        <end position="189"/>
    </location>
</feature>
<evidence type="ECO:0000259" key="1">
    <source>
        <dbReference type="PROSITE" id="PS51379"/>
    </source>
</evidence>
<sequence>MYSNICLFCPSANVVFGANSLFGRYKSSRKREHRNLKDSRTLTCCSSVQYHQRIHCQLLSVKSWLDRNPSFIDSLESGTWIKLICGASYQDLPLIRNLSFLFTLAGVDCIDCAADGAVIHSVKQGVTDALSYANRLCISLRRPLIMISVNDDEDPHFRKASFDTSSCPPNCSKPCERVCPASAIMLQSDEAGFLVPFHQGVIQNKCYGCGRCVPVCPVQNIETTSLTSCHFSVVDNLLKSEPIDAIEIHSRAESIQHFQRLWDSIEPIVQTSLSLVSISFPDGGKHLEEFLRSVDRMIVKERAKYQIIWQTDGRPMSGDIGRGTTLATVKLAKKVLHFGLRGYIQCAGGANNYTVSVLDELNLRARAGPYHKHSAVSGVAFGSFVRRKLIEMFQGTSLDYSGNVENFPCFEQIWDFVFNLTYFHSFESIVKPIKRPSTEGQIDMRTNNEFSHANWFVIMTGVDSIGFQFTTIHKLGSTKHWFQQKQTNTVNKSGLRNVLCLSKALKELQLPRRVQLVACDVDGTILNSWNEVPAANIEAIKKVMNSGIPFVLATGKARKGALNSVLEIKSDLSRHGMGVFLQGLFVTSKDGKICHEMVLDTEVALKVCELGRELGISLVGYERDRIVCETRNEETDKVIPYHEPTPESIGPWKEALFNQKTKLNKMMFMAPPLQIDQVRPYIAKVLGKCCHITQAVPGMLEVLPFGASKGEGLRRLLLSLNIDPSEVVAIGDGENDVEMFHYVVHSVAVANASPAVKAAAKHVTKRTNNNAAVAEALETLILNNPYLNSEQGRKTQTVKSTS</sequence>
<dbReference type="Gene3D" id="3.30.70.20">
    <property type="match status" value="1"/>
</dbReference>
<accession>M2VXS0</accession>
<dbReference type="RefSeq" id="XP_005704606.1">
    <property type="nucleotide sequence ID" value="XM_005704549.1"/>
</dbReference>
<dbReference type="KEGG" id="gsl:Gasu_44230"/>
<dbReference type="Gene3D" id="3.40.50.1000">
    <property type="entry name" value="HAD superfamily/HAD-like"/>
    <property type="match status" value="1"/>
</dbReference>
<dbReference type="GO" id="GO:0016791">
    <property type="term" value="F:phosphatase activity"/>
    <property type="evidence" value="ECO:0007669"/>
    <property type="project" value="TreeGrafter"/>
</dbReference>
<evidence type="ECO:0000313" key="3">
    <source>
        <dbReference type="Proteomes" id="UP000030680"/>
    </source>
</evidence>
<dbReference type="AlphaFoldDB" id="M2VXS0"/>
<evidence type="ECO:0000313" key="2">
    <source>
        <dbReference type="EMBL" id="EME28086.1"/>
    </source>
</evidence>
<dbReference type="eggNOG" id="ENOG502QU4W">
    <property type="taxonomic scope" value="Eukaryota"/>
</dbReference>
<dbReference type="Gramene" id="EME28086">
    <property type="protein sequence ID" value="EME28086"/>
    <property type="gene ID" value="Gasu_44230"/>
</dbReference>
<dbReference type="Pfam" id="PF12617">
    <property type="entry name" value="LdpA_C"/>
    <property type="match status" value="1"/>
</dbReference>
<dbReference type="GeneID" id="17086953"/>
<name>M2VXS0_GALSU</name>
<dbReference type="InterPro" id="IPR017900">
    <property type="entry name" value="4Fe4S_Fe_S_CS"/>
</dbReference>
<reference evidence="3" key="1">
    <citation type="journal article" date="2013" name="Science">
        <title>Gene transfer from bacteria and archaea facilitated evolution of an extremophilic eukaryote.</title>
        <authorList>
            <person name="Schonknecht G."/>
            <person name="Chen W.H."/>
            <person name="Ternes C.M."/>
            <person name="Barbier G.G."/>
            <person name="Shrestha R.P."/>
            <person name="Stanke M."/>
            <person name="Brautigam A."/>
            <person name="Baker B.J."/>
            <person name="Banfield J.F."/>
            <person name="Garavito R.M."/>
            <person name="Carr K."/>
            <person name="Wilkerson C."/>
            <person name="Rensing S.A."/>
            <person name="Gagneul D."/>
            <person name="Dickenson N.E."/>
            <person name="Oesterhelt C."/>
            <person name="Lercher M.J."/>
            <person name="Weber A.P."/>
        </authorList>
    </citation>
    <scope>NUCLEOTIDE SEQUENCE [LARGE SCALE GENOMIC DNA]</scope>
    <source>
        <strain evidence="3">074W</strain>
    </source>
</reference>
<dbReference type="EMBL" id="KB454524">
    <property type="protein sequence ID" value="EME28086.1"/>
    <property type="molecule type" value="Genomic_DNA"/>
</dbReference>
<dbReference type="InterPro" id="IPR021039">
    <property type="entry name" value="Fe-S-bd_prot_LdpA_C"/>
</dbReference>
<dbReference type="InterPro" id="IPR006379">
    <property type="entry name" value="HAD-SF_hydro_IIB"/>
</dbReference>
<dbReference type="NCBIfam" id="TIGR00099">
    <property type="entry name" value="Cof-subfamily"/>
    <property type="match status" value="1"/>
</dbReference>
<dbReference type="InterPro" id="IPR017896">
    <property type="entry name" value="4Fe4S_Fe-S-bd"/>
</dbReference>
<feature type="domain" description="4Fe-4S ferredoxin-type" evidence="1">
    <location>
        <begin position="197"/>
        <end position="226"/>
    </location>
</feature>
<dbReference type="Pfam" id="PF08282">
    <property type="entry name" value="Hydrolase_3"/>
    <property type="match status" value="1"/>
</dbReference>
<dbReference type="InterPro" id="IPR023214">
    <property type="entry name" value="HAD_sf"/>
</dbReference>
<dbReference type="Gene3D" id="3.30.1240.10">
    <property type="match status" value="1"/>
</dbReference>
<dbReference type="SFLD" id="SFLDS00003">
    <property type="entry name" value="Haloacid_Dehalogenase"/>
    <property type="match status" value="1"/>
</dbReference>
<dbReference type="InterPro" id="IPR036412">
    <property type="entry name" value="HAD-like_sf"/>
</dbReference>
<dbReference type="InterPro" id="IPR000150">
    <property type="entry name" value="Cof"/>
</dbReference>
<dbReference type="NCBIfam" id="TIGR01484">
    <property type="entry name" value="HAD-SF-IIB"/>
    <property type="match status" value="1"/>
</dbReference>
<keyword evidence="3" id="KW-1185">Reference proteome</keyword>
<dbReference type="OrthoDB" id="204405at2759"/>
<dbReference type="GO" id="GO:0005829">
    <property type="term" value="C:cytosol"/>
    <property type="evidence" value="ECO:0007669"/>
    <property type="project" value="TreeGrafter"/>
</dbReference>
<dbReference type="PANTHER" id="PTHR10000:SF8">
    <property type="entry name" value="HAD SUPERFAMILY HYDROLASE-LIKE, TYPE 3"/>
    <property type="match status" value="1"/>
</dbReference>